<dbReference type="InterPro" id="IPR052734">
    <property type="entry name" value="Nod_factor_acetyltransferase"/>
</dbReference>
<dbReference type="GO" id="GO:0016746">
    <property type="term" value="F:acyltransferase activity"/>
    <property type="evidence" value="ECO:0007669"/>
    <property type="project" value="UniProtKB-KW"/>
</dbReference>
<dbReference type="InterPro" id="IPR002656">
    <property type="entry name" value="Acyl_transf_3_dom"/>
</dbReference>
<keyword evidence="3" id="KW-0012">Acyltransferase</keyword>
<keyword evidence="1" id="KW-0812">Transmembrane</keyword>
<dbReference type="Proteomes" id="UP001200470">
    <property type="component" value="Unassembled WGS sequence"/>
</dbReference>
<feature type="transmembrane region" description="Helical" evidence="1">
    <location>
        <begin position="192"/>
        <end position="212"/>
    </location>
</feature>
<evidence type="ECO:0000313" key="4">
    <source>
        <dbReference type="Proteomes" id="UP001200470"/>
    </source>
</evidence>
<dbReference type="RefSeq" id="WP_301637382.1">
    <property type="nucleotide sequence ID" value="NZ_JADYTN010000003.1"/>
</dbReference>
<protein>
    <submittedName>
        <fullName evidence="3">Acyltransferase family protein</fullName>
    </submittedName>
</protein>
<keyword evidence="1" id="KW-1133">Transmembrane helix</keyword>
<name>A0ABS9CDK4_9BACT</name>
<feature type="transmembrane region" description="Helical" evidence="1">
    <location>
        <begin position="281"/>
        <end position="300"/>
    </location>
</feature>
<organism evidence="3 4">
    <name type="scientific">Xylanibacter brevis</name>
    <dbReference type="NCBI Taxonomy" id="83231"/>
    <lineage>
        <taxon>Bacteria</taxon>
        <taxon>Pseudomonadati</taxon>
        <taxon>Bacteroidota</taxon>
        <taxon>Bacteroidia</taxon>
        <taxon>Bacteroidales</taxon>
        <taxon>Prevotellaceae</taxon>
        <taxon>Xylanibacter</taxon>
    </lineage>
</organism>
<comment type="caution">
    <text evidence="3">The sequence shown here is derived from an EMBL/GenBank/DDBJ whole genome shotgun (WGS) entry which is preliminary data.</text>
</comment>
<feature type="transmembrane region" description="Helical" evidence="1">
    <location>
        <begin position="67"/>
        <end position="87"/>
    </location>
</feature>
<feature type="transmembrane region" description="Helical" evidence="1">
    <location>
        <begin position="37"/>
        <end position="55"/>
    </location>
</feature>
<evidence type="ECO:0000313" key="3">
    <source>
        <dbReference type="EMBL" id="MCF2562842.1"/>
    </source>
</evidence>
<gene>
    <name evidence="3" type="ORF">I6E12_01750</name>
</gene>
<dbReference type="EMBL" id="JADYTN010000003">
    <property type="protein sequence ID" value="MCF2562842.1"/>
    <property type="molecule type" value="Genomic_DNA"/>
</dbReference>
<feature type="transmembrane region" description="Helical" evidence="1">
    <location>
        <begin position="249"/>
        <end position="269"/>
    </location>
</feature>
<feature type="transmembrane region" description="Helical" evidence="1">
    <location>
        <begin position="363"/>
        <end position="383"/>
    </location>
</feature>
<feature type="domain" description="Acyltransferase 3" evidence="2">
    <location>
        <begin position="8"/>
        <end position="379"/>
    </location>
</feature>
<reference evidence="3 4" key="1">
    <citation type="submission" date="2020-12" db="EMBL/GenBank/DDBJ databases">
        <title>Whole genome sequences of gut porcine anaerobes.</title>
        <authorList>
            <person name="Kubasova T."/>
            <person name="Jahodarova E."/>
            <person name="Rychlik I."/>
        </authorList>
    </citation>
    <scope>NUCLEOTIDE SEQUENCE [LARGE SCALE GENOMIC DNA]</scope>
    <source>
        <strain evidence="3 4">An925</strain>
    </source>
</reference>
<dbReference type="PANTHER" id="PTHR37312:SF1">
    <property type="entry name" value="MEMBRANE-BOUND ACYLTRANSFERASE YKRP-RELATED"/>
    <property type="match status" value="1"/>
</dbReference>
<evidence type="ECO:0000259" key="2">
    <source>
        <dbReference type="Pfam" id="PF01757"/>
    </source>
</evidence>
<accession>A0ABS9CDK4</accession>
<feature type="transmembrane region" description="Helical" evidence="1">
    <location>
        <begin position="133"/>
        <end position="151"/>
    </location>
</feature>
<feature type="transmembrane region" description="Helical" evidence="1">
    <location>
        <begin position="312"/>
        <end position="334"/>
    </location>
</feature>
<evidence type="ECO:0000256" key="1">
    <source>
        <dbReference type="SAM" id="Phobius"/>
    </source>
</evidence>
<keyword evidence="3" id="KW-0808">Transferase</keyword>
<dbReference type="PANTHER" id="PTHR37312">
    <property type="entry name" value="MEMBRANE-BOUND ACYLTRANSFERASE YKRP-RELATED"/>
    <property type="match status" value="1"/>
</dbReference>
<dbReference type="Pfam" id="PF01757">
    <property type="entry name" value="Acyl_transf_3"/>
    <property type="match status" value="1"/>
</dbReference>
<sequence length="396" mass="45932">MPHNTVISICKALAIILMVIGHADCPDALGAFLYEFHMPLFFITAGYFFSVRYINDEATFVKKRFKGLYLPFVTWSVFFLILHNTMFDIGILNEQYGNWTGGVTHPYSPHRIQQNLWTIFTAMGGYDEFLCGAFWFFRGLLVASIGFLVCYKISNRIIGWTDSTLQQHTAGNTTDNTTWSSRIRLVICNHRTVITTLLVCLIALLLAGWKAYEGLRIITLVQGGYRELMGMFFFGCGFLFRQWEGHYKATWWSTLVFGVVVWLFSHYLTANMNWRSTYTQFLSLPIPAFCGFLMTYNIARWLDRHPGRIQRFLVYCGDHTLPIFVFHIISYKVVSLLKIAYYDLDFAQIGCHMVIHYNAKEDYFWILYAIAGVGIPLGWTWCYHKLKPVLDGYINR</sequence>
<keyword evidence="1" id="KW-0472">Membrane</keyword>
<proteinExistence type="predicted"/>
<keyword evidence="4" id="KW-1185">Reference proteome</keyword>